<dbReference type="Proteomes" id="UP000801492">
    <property type="component" value="Unassembled WGS sequence"/>
</dbReference>
<feature type="transmembrane region" description="Helical" evidence="6">
    <location>
        <begin position="56"/>
        <end position="77"/>
    </location>
</feature>
<feature type="transmembrane region" description="Helical" evidence="6">
    <location>
        <begin position="221"/>
        <end position="241"/>
    </location>
</feature>
<dbReference type="GO" id="GO:0016020">
    <property type="term" value="C:membrane"/>
    <property type="evidence" value="ECO:0007669"/>
    <property type="project" value="UniProtKB-SubCell"/>
</dbReference>
<dbReference type="OrthoDB" id="423807at2759"/>
<organism evidence="8 9">
    <name type="scientific">Ignelater luminosus</name>
    <name type="common">Cucubano</name>
    <name type="synonym">Pyrophorus luminosus</name>
    <dbReference type="NCBI Taxonomy" id="2038154"/>
    <lineage>
        <taxon>Eukaryota</taxon>
        <taxon>Metazoa</taxon>
        <taxon>Ecdysozoa</taxon>
        <taxon>Arthropoda</taxon>
        <taxon>Hexapoda</taxon>
        <taxon>Insecta</taxon>
        <taxon>Pterygota</taxon>
        <taxon>Neoptera</taxon>
        <taxon>Endopterygota</taxon>
        <taxon>Coleoptera</taxon>
        <taxon>Polyphaga</taxon>
        <taxon>Elateriformia</taxon>
        <taxon>Elateroidea</taxon>
        <taxon>Elateridae</taxon>
        <taxon>Agrypninae</taxon>
        <taxon>Pyrophorini</taxon>
        <taxon>Ignelater</taxon>
    </lineage>
</organism>
<dbReference type="PANTHER" id="PTHR31102">
    <property type="match status" value="1"/>
</dbReference>
<comment type="caution">
    <text evidence="8">The sequence shown here is derived from an EMBL/GenBank/DDBJ whole genome shotgun (WGS) entry which is preliminary data.</text>
</comment>
<evidence type="ECO:0000256" key="6">
    <source>
        <dbReference type="SAM" id="Phobius"/>
    </source>
</evidence>
<dbReference type="InterPro" id="IPR006153">
    <property type="entry name" value="Cation/H_exchanger_TM"/>
</dbReference>
<keyword evidence="5 6" id="KW-0472">Membrane</keyword>
<feature type="transmembrane region" description="Helical" evidence="6">
    <location>
        <begin position="89"/>
        <end position="115"/>
    </location>
</feature>
<dbReference type="InterPro" id="IPR051843">
    <property type="entry name" value="CPA1_transporter"/>
</dbReference>
<keyword evidence="9" id="KW-1185">Reference proteome</keyword>
<evidence type="ECO:0000259" key="7">
    <source>
        <dbReference type="Pfam" id="PF00999"/>
    </source>
</evidence>
<keyword evidence="4 6" id="KW-1133">Transmembrane helix</keyword>
<protein>
    <recommendedName>
        <fullName evidence="7">Cation/H+ exchanger transmembrane domain-containing protein</fullName>
    </recommendedName>
</protein>
<feature type="transmembrane region" description="Helical" evidence="6">
    <location>
        <begin position="31"/>
        <end position="50"/>
    </location>
</feature>
<feature type="transmembrane region" description="Helical" evidence="6">
    <location>
        <begin position="127"/>
        <end position="152"/>
    </location>
</feature>
<keyword evidence="3 6" id="KW-0812">Transmembrane</keyword>
<gene>
    <name evidence="8" type="ORF">ILUMI_25799</name>
</gene>
<dbReference type="Pfam" id="PF00999">
    <property type="entry name" value="Na_H_Exchanger"/>
    <property type="match status" value="1"/>
</dbReference>
<name>A0A8K0C994_IGNLU</name>
<evidence type="ECO:0000256" key="5">
    <source>
        <dbReference type="ARBA" id="ARBA00023136"/>
    </source>
</evidence>
<accession>A0A8K0C994</accession>
<comment type="similarity">
    <text evidence="2">Belongs to the monovalent cation:proton antiporter 1 (CPA1) transporter (TC 2.A.36) family.</text>
</comment>
<dbReference type="PANTHER" id="PTHR31102:SF1">
    <property type="entry name" value="CATION_H+ EXCHANGER DOMAIN-CONTAINING PROTEIN"/>
    <property type="match status" value="1"/>
</dbReference>
<feature type="transmembrane region" description="Helical" evidence="6">
    <location>
        <begin position="190"/>
        <end position="209"/>
    </location>
</feature>
<feature type="transmembrane region" description="Helical" evidence="6">
    <location>
        <begin position="164"/>
        <end position="184"/>
    </location>
</feature>
<reference evidence="8" key="1">
    <citation type="submission" date="2019-08" db="EMBL/GenBank/DDBJ databases">
        <title>The genome of the North American firefly Photinus pyralis.</title>
        <authorList>
            <consortium name="Photinus pyralis genome working group"/>
            <person name="Fallon T.R."/>
            <person name="Sander Lower S.E."/>
            <person name="Weng J.-K."/>
        </authorList>
    </citation>
    <scope>NUCLEOTIDE SEQUENCE</scope>
    <source>
        <strain evidence="8">TRF0915ILg1</strain>
        <tissue evidence="8">Whole body</tissue>
    </source>
</reference>
<feature type="transmembrane region" description="Helical" evidence="6">
    <location>
        <begin position="253"/>
        <end position="273"/>
    </location>
</feature>
<comment type="subcellular location">
    <subcellularLocation>
        <location evidence="1">Membrane</location>
        <topology evidence="1">Multi-pass membrane protein</topology>
    </subcellularLocation>
</comment>
<evidence type="ECO:0000313" key="9">
    <source>
        <dbReference type="Proteomes" id="UP000801492"/>
    </source>
</evidence>
<dbReference type="EMBL" id="VTPC01090977">
    <property type="protein sequence ID" value="KAF2880383.1"/>
    <property type="molecule type" value="Genomic_DNA"/>
</dbReference>
<evidence type="ECO:0000256" key="3">
    <source>
        <dbReference type="ARBA" id="ARBA00022692"/>
    </source>
</evidence>
<feature type="non-terminal residue" evidence="8">
    <location>
        <position position="406"/>
    </location>
</feature>
<evidence type="ECO:0000256" key="4">
    <source>
        <dbReference type="ARBA" id="ARBA00022989"/>
    </source>
</evidence>
<dbReference type="GO" id="GO:1902600">
    <property type="term" value="P:proton transmembrane transport"/>
    <property type="evidence" value="ECO:0007669"/>
    <property type="project" value="InterPro"/>
</dbReference>
<evidence type="ECO:0000256" key="1">
    <source>
        <dbReference type="ARBA" id="ARBA00004141"/>
    </source>
</evidence>
<dbReference type="GO" id="GO:0015297">
    <property type="term" value="F:antiporter activity"/>
    <property type="evidence" value="ECO:0007669"/>
    <property type="project" value="InterPro"/>
</dbReference>
<proteinExistence type="inferred from homology"/>
<sequence>AIVVAFILLRAGLNIEASIFKTRGGLISRMAFIPGLSEMLVASSFAFFLFKLPWFWSFLFGCSVAPLSPLAIIYSLVKLRESGYGEDKGISSVLLMMYALDNITLVTLFGVFFTITFDVKIADKKTIGIIFMQTFFAICGSIGVGFVMGVFITFFPHRYDPYCGVWRTVLLTCSGFGTVLLTHILKIDGAGYLCTIVMAFTASVGWKALGTPNYSNPVNMVFAMVWHVLQPTALGLIGAEVNIFELENHTVKAALLVIPFCMMQTRFVMAFLTTSMAGFNLKERLFMSLLALTKGTPQAALAPMAMDLAHGRNQAHFAKHLLHVCVLEVLVTLPLGPLIATFTGPLLLTKHEVNRGSDETYLPQHESWDEEPPPIGRPRYRSVVSRINTDNEFMLYTGRRHTDSFV</sequence>
<dbReference type="AlphaFoldDB" id="A0A8K0C994"/>
<evidence type="ECO:0000313" key="8">
    <source>
        <dbReference type="EMBL" id="KAF2880383.1"/>
    </source>
</evidence>
<feature type="domain" description="Cation/H+ exchanger transmembrane" evidence="7">
    <location>
        <begin position="2"/>
        <end position="339"/>
    </location>
</feature>
<evidence type="ECO:0000256" key="2">
    <source>
        <dbReference type="ARBA" id="ARBA00007367"/>
    </source>
</evidence>